<keyword evidence="2" id="KW-1185">Reference proteome</keyword>
<name>A0A1G9I0X1_9BACT</name>
<gene>
    <name evidence="1" type="ORF">SAMN05660337_2394</name>
</gene>
<dbReference type="Pfam" id="PF20095">
    <property type="entry name" value="DUF6485"/>
    <property type="match status" value="1"/>
</dbReference>
<dbReference type="AlphaFoldDB" id="A0A1G9I0X1"/>
<proteinExistence type="predicted"/>
<organism evidence="1 2">
    <name type="scientific">Maridesulfovibrio ferrireducens</name>
    <dbReference type="NCBI Taxonomy" id="246191"/>
    <lineage>
        <taxon>Bacteria</taxon>
        <taxon>Pseudomonadati</taxon>
        <taxon>Thermodesulfobacteriota</taxon>
        <taxon>Desulfovibrionia</taxon>
        <taxon>Desulfovibrionales</taxon>
        <taxon>Desulfovibrionaceae</taxon>
        <taxon>Maridesulfovibrio</taxon>
    </lineage>
</organism>
<dbReference type="Proteomes" id="UP000199053">
    <property type="component" value="Unassembled WGS sequence"/>
</dbReference>
<dbReference type="STRING" id="246191.SAMN05660337_2394"/>
<evidence type="ECO:0008006" key="3">
    <source>
        <dbReference type="Google" id="ProtNLM"/>
    </source>
</evidence>
<reference evidence="2" key="1">
    <citation type="submission" date="2016-10" db="EMBL/GenBank/DDBJ databases">
        <authorList>
            <person name="Varghese N."/>
            <person name="Submissions S."/>
        </authorList>
    </citation>
    <scope>NUCLEOTIDE SEQUENCE [LARGE SCALE GENOMIC DNA]</scope>
    <source>
        <strain evidence="2">DSM 16995</strain>
    </source>
</reference>
<evidence type="ECO:0000313" key="1">
    <source>
        <dbReference type="EMBL" id="SDL18725.1"/>
    </source>
</evidence>
<protein>
    <recommendedName>
        <fullName evidence="3">Cytosolic protein</fullName>
    </recommendedName>
</protein>
<accession>A0A1G9I0X1</accession>
<evidence type="ECO:0000313" key="2">
    <source>
        <dbReference type="Proteomes" id="UP000199053"/>
    </source>
</evidence>
<dbReference type="EMBL" id="FNGA01000003">
    <property type="protein sequence ID" value="SDL18725.1"/>
    <property type="molecule type" value="Genomic_DNA"/>
</dbReference>
<sequence>MKTVRSDKCNNVEKEDFKCPCTYTGCSRHGICCECLHYHRGKDQLPACYFTAEQEKTYNRNIDFFIECRDK</sequence>